<dbReference type="Gene3D" id="3.90.79.10">
    <property type="entry name" value="Nucleoside Triphosphate Pyrophosphohydrolase"/>
    <property type="match status" value="1"/>
</dbReference>
<dbReference type="PANTHER" id="PTHR43736">
    <property type="entry name" value="ADP-RIBOSE PYROPHOSPHATASE"/>
    <property type="match status" value="1"/>
</dbReference>
<dbReference type="InterPro" id="IPR015797">
    <property type="entry name" value="NUDIX_hydrolase-like_dom_sf"/>
</dbReference>
<dbReference type="PROSITE" id="PS51462">
    <property type="entry name" value="NUDIX"/>
    <property type="match status" value="1"/>
</dbReference>
<dbReference type="SUPFAM" id="SSF55811">
    <property type="entry name" value="Nudix"/>
    <property type="match status" value="1"/>
</dbReference>
<reference evidence="2" key="1">
    <citation type="submission" date="2023-06" db="EMBL/GenBank/DDBJ databases">
        <title>Conoideocrella luteorostrata (Hypocreales: Clavicipitaceae), a potential biocontrol fungus for elongate hemlock scale in United States Christmas tree production areas.</title>
        <authorList>
            <person name="Barrett H."/>
            <person name="Lovett B."/>
            <person name="Macias A.M."/>
            <person name="Stajich J.E."/>
            <person name="Kasson M.T."/>
        </authorList>
    </citation>
    <scope>NUCLEOTIDE SEQUENCE</scope>
    <source>
        <strain evidence="2">ARSEF 14590</strain>
    </source>
</reference>
<name>A0AAJ0CR56_9HYPO</name>
<protein>
    <recommendedName>
        <fullName evidence="1">Nudix hydrolase domain-containing protein</fullName>
    </recommendedName>
</protein>
<feature type="domain" description="Nudix hydrolase" evidence="1">
    <location>
        <begin position="23"/>
        <end position="157"/>
    </location>
</feature>
<evidence type="ECO:0000259" key="1">
    <source>
        <dbReference type="PROSITE" id="PS51462"/>
    </source>
</evidence>
<dbReference type="AlphaFoldDB" id="A0AAJ0CR56"/>
<gene>
    <name evidence="2" type="ORF">QQS21_006019</name>
</gene>
<proteinExistence type="predicted"/>
<keyword evidence="3" id="KW-1185">Reference proteome</keyword>
<dbReference type="PANTHER" id="PTHR43736:SF1">
    <property type="entry name" value="DIHYDRONEOPTERIN TRIPHOSPHATE DIPHOSPHATASE"/>
    <property type="match status" value="1"/>
</dbReference>
<organism evidence="2 3">
    <name type="scientific">Conoideocrella luteorostrata</name>
    <dbReference type="NCBI Taxonomy" id="1105319"/>
    <lineage>
        <taxon>Eukaryota</taxon>
        <taxon>Fungi</taxon>
        <taxon>Dikarya</taxon>
        <taxon>Ascomycota</taxon>
        <taxon>Pezizomycotina</taxon>
        <taxon>Sordariomycetes</taxon>
        <taxon>Hypocreomycetidae</taxon>
        <taxon>Hypocreales</taxon>
        <taxon>Clavicipitaceae</taxon>
        <taxon>Conoideocrella</taxon>
    </lineage>
</organism>
<comment type="caution">
    <text evidence="2">The sequence shown here is derived from an EMBL/GenBank/DDBJ whole genome shotgun (WGS) entry which is preliminary data.</text>
</comment>
<accession>A0AAJ0CR56</accession>
<evidence type="ECO:0000313" key="2">
    <source>
        <dbReference type="EMBL" id="KAK2597395.1"/>
    </source>
</evidence>
<evidence type="ECO:0000313" key="3">
    <source>
        <dbReference type="Proteomes" id="UP001251528"/>
    </source>
</evidence>
<sequence length="170" mass="18669">MSTTNISVPPKVIGTKQPDVSYIDRFAVRVVVQNNAGEVSIIHVKTGNYYKLPGGGVELNENHSDAARGEVQEEIGATITMRSGGCFATTEEFRNDLHQISYCYCADVLDATGKPQLTAEEVVDGLSHSWMPLEKALEVMAAVEPTSELGRYIRERDVFLLQEARGILKP</sequence>
<dbReference type="Proteomes" id="UP001251528">
    <property type="component" value="Unassembled WGS sequence"/>
</dbReference>
<dbReference type="InterPro" id="IPR000086">
    <property type="entry name" value="NUDIX_hydrolase_dom"/>
</dbReference>
<dbReference type="EMBL" id="JASWJB010000106">
    <property type="protein sequence ID" value="KAK2597395.1"/>
    <property type="molecule type" value="Genomic_DNA"/>
</dbReference>
<dbReference type="Pfam" id="PF00293">
    <property type="entry name" value="NUDIX"/>
    <property type="match status" value="1"/>
</dbReference>